<dbReference type="RefSeq" id="WP_184027779.1">
    <property type="nucleotide sequence ID" value="NZ_JACHFN010000005.1"/>
</dbReference>
<name>A0A7W8GF94_9DEIO</name>
<keyword evidence="2" id="KW-1185">Reference proteome</keyword>
<dbReference type="InterPro" id="IPR037238">
    <property type="entry name" value="YbiA-like_sf"/>
</dbReference>
<protein>
    <submittedName>
        <fullName evidence="1">Putative NAD-dependent protein-ADP-ribosyltransferase YbiA (DUF1768 family)</fullName>
    </submittedName>
</protein>
<dbReference type="SUPFAM" id="SSF143990">
    <property type="entry name" value="YbiA-like"/>
    <property type="match status" value="1"/>
</dbReference>
<gene>
    <name evidence="1" type="ORF">HNQ09_001656</name>
</gene>
<dbReference type="AlphaFoldDB" id="A0A7W8GF94"/>
<organism evidence="1 2">
    <name type="scientific">Deinococcus budaensis</name>
    <dbReference type="NCBI Taxonomy" id="1665626"/>
    <lineage>
        <taxon>Bacteria</taxon>
        <taxon>Thermotogati</taxon>
        <taxon>Deinococcota</taxon>
        <taxon>Deinococci</taxon>
        <taxon>Deinococcales</taxon>
        <taxon>Deinococcaceae</taxon>
        <taxon>Deinococcus</taxon>
    </lineage>
</organism>
<reference evidence="1 2" key="1">
    <citation type="submission" date="2020-08" db="EMBL/GenBank/DDBJ databases">
        <title>Genomic Encyclopedia of Type Strains, Phase IV (KMG-IV): sequencing the most valuable type-strain genomes for metagenomic binning, comparative biology and taxonomic classification.</title>
        <authorList>
            <person name="Goeker M."/>
        </authorList>
    </citation>
    <scope>NUCLEOTIDE SEQUENCE [LARGE SCALE GENOMIC DNA]</scope>
    <source>
        <strain evidence="1 2">DSM 101791</strain>
    </source>
</reference>
<dbReference type="Proteomes" id="UP000525389">
    <property type="component" value="Unassembled WGS sequence"/>
</dbReference>
<evidence type="ECO:0000313" key="1">
    <source>
        <dbReference type="EMBL" id="MBB5234218.1"/>
    </source>
</evidence>
<accession>A0A7W8GF94</accession>
<sequence>MLAMLRVKFRQPDLRERPVAIGAATLVEENAQRDRYWGLYRGHGLNRLEVLLMQVRKEILAVQLQAA</sequence>
<dbReference type="EMBL" id="JACHFN010000005">
    <property type="protein sequence ID" value="MBB5234218.1"/>
    <property type="molecule type" value="Genomic_DNA"/>
</dbReference>
<keyword evidence="1" id="KW-0808">Transferase</keyword>
<evidence type="ECO:0000313" key="2">
    <source>
        <dbReference type="Proteomes" id="UP000525389"/>
    </source>
</evidence>
<dbReference type="Gene3D" id="1.10.357.40">
    <property type="entry name" value="YbiA-like"/>
    <property type="match status" value="1"/>
</dbReference>
<comment type="caution">
    <text evidence="1">The sequence shown here is derived from an EMBL/GenBank/DDBJ whole genome shotgun (WGS) entry which is preliminary data.</text>
</comment>
<proteinExistence type="predicted"/>
<dbReference type="GO" id="GO:0016740">
    <property type="term" value="F:transferase activity"/>
    <property type="evidence" value="ECO:0007669"/>
    <property type="project" value="UniProtKB-KW"/>
</dbReference>